<dbReference type="Gene3D" id="1.20.1250.20">
    <property type="entry name" value="MFS general substrate transporter like domains"/>
    <property type="match status" value="2"/>
</dbReference>
<keyword evidence="5 8" id="KW-0812">Transmembrane</keyword>
<gene>
    <name evidence="10" type="ORF">SDC9_45842</name>
</gene>
<evidence type="ECO:0000313" key="10">
    <source>
        <dbReference type="EMBL" id="MPL99624.1"/>
    </source>
</evidence>
<protein>
    <recommendedName>
        <fullName evidence="9">Major facilitator superfamily associated domain-containing protein</fullName>
    </recommendedName>
</protein>
<sequence>MTKATFSYSLIQASFWAIYGTVYCYSGAYLLSVGLTNTYIGIFMGSTVGLCSLGQIFFSALLNNNPQLPLTRFLQIMSGIMLLGSVALLFRPPRVVSVLLFLLLCFLLQLLPSFINSVGMAEIQQEVPINFGIGRGIGSFGYAVISILTGRLLTAFGNRVMFIVASLLSILFFLSVVQFTSVMRSCHERIPAPQAAEAPMKRKIGLESSFLRKYKRYAVFLIGVAVIMTGHTFMSNFLYQIIRFKGGNETSTGIAAAIAAFSEIPIMFGFVYMLRAARCDNYLRVSCVFLAFKLLLVFLASSIHMVYFAQICQMPGYALFTVCAVYYTGTVIAHEDVVSGQAYLNAASILGAFLSLILGGAIIDRFGVQALLLAGVTVMSAGAAVIFCAVQRINKTVGTEFQSVK</sequence>
<comment type="caution">
    <text evidence="10">The sequence shown here is derived from an EMBL/GenBank/DDBJ whole genome shotgun (WGS) entry which is preliminary data.</text>
</comment>
<feature type="transmembrane region" description="Helical" evidence="8">
    <location>
        <begin position="73"/>
        <end position="90"/>
    </location>
</feature>
<reference evidence="10" key="1">
    <citation type="submission" date="2019-08" db="EMBL/GenBank/DDBJ databases">
        <authorList>
            <person name="Kucharzyk K."/>
            <person name="Murdoch R.W."/>
            <person name="Higgins S."/>
            <person name="Loffler F."/>
        </authorList>
    </citation>
    <scope>NUCLEOTIDE SEQUENCE</scope>
</reference>
<dbReference type="SUPFAM" id="SSF103473">
    <property type="entry name" value="MFS general substrate transporter"/>
    <property type="match status" value="1"/>
</dbReference>
<feature type="transmembrane region" description="Helical" evidence="8">
    <location>
        <begin position="96"/>
        <end position="115"/>
    </location>
</feature>
<feature type="transmembrane region" description="Helical" evidence="8">
    <location>
        <begin position="160"/>
        <end position="179"/>
    </location>
</feature>
<evidence type="ECO:0000256" key="6">
    <source>
        <dbReference type="ARBA" id="ARBA00022989"/>
    </source>
</evidence>
<name>A0A644W744_9ZZZZ</name>
<dbReference type="GO" id="GO:0015528">
    <property type="term" value="F:lactose:proton symporter activity"/>
    <property type="evidence" value="ECO:0007669"/>
    <property type="project" value="TreeGrafter"/>
</dbReference>
<organism evidence="10">
    <name type="scientific">bioreactor metagenome</name>
    <dbReference type="NCBI Taxonomy" id="1076179"/>
    <lineage>
        <taxon>unclassified sequences</taxon>
        <taxon>metagenomes</taxon>
        <taxon>ecological metagenomes</taxon>
    </lineage>
</organism>
<evidence type="ECO:0000256" key="8">
    <source>
        <dbReference type="SAM" id="Phobius"/>
    </source>
</evidence>
<dbReference type="PANTHER" id="PTHR23522:SF10">
    <property type="entry name" value="3-PHENYLPROPIONIC ACID TRANSPORTER-RELATED"/>
    <property type="match status" value="1"/>
</dbReference>
<evidence type="ECO:0000256" key="2">
    <source>
        <dbReference type="ARBA" id="ARBA00022448"/>
    </source>
</evidence>
<dbReference type="GO" id="GO:0005886">
    <property type="term" value="C:plasma membrane"/>
    <property type="evidence" value="ECO:0007669"/>
    <property type="project" value="UniProtKB-SubCell"/>
</dbReference>
<feature type="transmembrane region" description="Helical" evidence="8">
    <location>
        <begin position="12"/>
        <end position="32"/>
    </location>
</feature>
<dbReference type="InterPro" id="IPR024989">
    <property type="entry name" value="MFS_assoc_dom"/>
</dbReference>
<evidence type="ECO:0000256" key="1">
    <source>
        <dbReference type="ARBA" id="ARBA00004429"/>
    </source>
</evidence>
<feature type="transmembrane region" description="Helical" evidence="8">
    <location>
        <begin position="342"/>
        <end position="363"/>
    </location>
</feature>
<feature type="transmembrane region" description="Helical" evidence="8">
    <location>
        <begin position="254"/>
        <end position="274"/>
    </location>
</feature>
<feature type="transmembrane region" description="Helical" evidence="8">
    <location>
        <begin position="217"/>
        <end position="242"/>
    </location>
</feature>
<dbReference type="InterPro" id="IPR036259">
    <property type="entry name" value="MFS_trans_sf"/>
</dbReference>
<keyword evidence="2" id="KW-0813">Transport</keyword>
<dbReference type="PANTHER" id="PTHR23522">
    <property type="entry name" value="BLL5896 PROTEIN"/>
    <property type="match status" value="1"/>
</dbReference>
<dbReference type="AlphaFoldDB" id="A0A644W744"/>
<feature type="transmembrane region" description="Helical" evidence="8">
    <location>
        <begin position="127"/>
        <end position="148"/>
    </location>
</feature>
<evidence type="ECO:0000259" key="9">
    <source>
        <dbReference type="Pfam" id="PF12832"/>
    </source>
</evidence>
<proteinExistence type="predicted"/>
<dbReference type="GO" id="GO:0030395">
    <property type="term" value="F:lactose binding"/>
    <property type="evidence" value="ECO:0007669"/>
    <property type="project" value="TreeGrafter"/>
</dbReference>
<evidence type="ECO:0000256" key="3">
    <source>
        <dbReference type="ARBA" id="ARBA00022475"/>
    </source>
</evidence>
<feature type="domain" description="Major facilitator superfamily associated" evidence="9">
    <location>
        <begin position="15"/>
        <end position="370"/>
    </location>
</feature>
<feature type="transmembrane region" description="Helical" evidence="8">
    <location>
        <begin position="369"/>
        <end position="390"/>
    </location>
</feature>
<accession>A0A644W744</accession>
<evidence type="ECO:0000256" key="7">
    <source>
        <dbReference type="ARBA" id="ARBA00023136"/>
    </source>
</evidence>
<dbReference type="EMBL" id="VSSQ01000678">
    <property type="protein sequence ID" value="MPL99624.1"/>
    <property type="molecule type" value="Genomic_DNA"/>
</dbReference>
<keyword evidence="3" id="KW-1003">Cell membrane</keyword>
<evidence type="ECO:0000256" key="4">
    <source>
        <dbReference type="ARBA" id="ARBA00022519"/>
    </source>
</evidence>
<feature type="transmembrane region" description="Helical" evidence="8">
    <location>
        <begin position="314"/>
        <end position="333"/>
    </location>
</feature>
<comment type="subcellular location">
    <subcellularLocation>
        <location evidence="1">Cell inner membrane</location>
        <topology evidence="1">Multi-pass membrane protein</topology>
    </subcellularLocation>
</comment>
<keyword evidence="6 8" id="KW-1133">Transmembrane helix</keyword>
<keyword evidence="7 8" id="KW-0472">Membrane</keyword>
<evidence type="ECO:0000256" key="5">
    <source>
        <dbReference type="ARBA" id="ARBA00022692"/>
    </source>
</evidence>
<dbReference type="Pfam" id="PF12832">
    <property type="entry name" value="MFS_1_like"/>
    <property type="match status" value="1"/>
</dbReference>
<keyword evidence="4" id="KW-0997">Cell inner membrane</keyword>
<feature type="transmembrane region" description="Helical" evidence="8">
    <location>
        <begin position="38"/>
        <end position="61"/>
    </location>
</feature>
<feature type="transmembrane region" description="Helical" evidence="8">
    <location>
        <begin position="286"/>
        <end position="308"/>
    </location>
</feature>